<accession>A0A329UGR1</accession>
<evidence type="ECO:0000256" key="1">
    <source>
        <dbReference type="ARBA" id="ARBA00022676"/>
    </source>
</evidence>
<feature type="domain" description="Glycosyltransferase 2-like" evidence="3">
    <location>
        <begin position="15"/>
        <end position="177"/>
    </location>
</feature>
<proteinExistence type="predicted"/>
<dbReference type="SUPFAM" id="SSF53448">
    <property type="entry name" value="Nucleotide-diphospho-sugar transferases"/>
    <property type="match status" value="1"/>
</dbReference>
<dbReference type="RefSeq" id="WP_112147843.1">
    <property type="nucleotide sequence ID" value="NZ_PRLE01000001.1"/>
</dbReference>
<organism evidence="4 5">
    <name type="scientific">Faecalibacterium prausnitzii</name>
    <dbReference type="NCBI Taxonomy" id="853"/>
    <lineage>
        <taxon>Bacteria</taxon>
        <taxon>Bacillati</taxon>
        <taxon>Bacillota</taxon>
        <taxon>Clostridia</taxon>
        <taxon>Eubacteriales</taxon>
        <taxon>Oscillospiraceae</taxon>
        <taxon>Faecalibacterium</taxon>
    </lineage>
</organism>
<protein>
    <submittedName>
        <fullName evidence="4">Glycosyl transferase</fullName>
    </submittedName>
</protein>
<dbReference type="OrthoDB" id="1640114at2"/>
<dbReference type="AlphaFoldDB" id="A0A329UGR1"/>
<dbReference type="Gene3D" id="3.90.550.10">
    <property type="entry name" value="Spore Coat Polysaccharide Biosynthesis Protein SpsA, Chain A"/>
    <property type="match status" value="1"/>
</dbReference>
<dbReference type="Proteomes" id="UP000250583">
    <property type="component" value="Unassembled WGS sequence"/>
</dbReference>
<dbReference type="Pfam" id="PF00535">
    <property type="entry name" value="Glycos_transf_2"/>
    <property type="match status" value="1"/>
</dbReference>
<evidence type="ECO:0000256" key="2">
    <source>
        <dbReference type="ARBA" id="ARBA00022679"/>
    </source>
</evidence>
<comment type="caution">
    <text evidence="4">The sequence shown here is derived from an EMBL/GenBank/DDBJ whole genome shotgun (WGS) entry which is preliminary data.</text>
</comment>
<dbReference type="InterPro" id="IPR001173">
    <property type="entry name" value="Glyco_trans_2-like"/>
</dbReference>
<dbReference type="GO" id="GO:0016757">
    <property type="term" value="F:glycosyltransferase activity"/>
    <property type="evidence" value="ECO:0007669"/>
    <property type="project" value="UniProtKB-KW"/>
</dbReference>
<dbReference type="PANTHER" id="PTHR22916">
    <property type="entry name" value="GLYCOSYLTRANSFERASE"/>
    <property type="match status" value="1"/>
</dbReference>
<dbReference type="PANTHER" id="PTHR22916:SF51">
    <property type="entry name" value="GLYCOSYLTRANSFERASE EPSH-RELATED"/>
    <property type="match status" value="1"/>
</dbReference>
<dbReference type="EMBL" id="PRLE01000001">
    <property type="protein sequence ID" value="RAW61521.1"/>
    <property type="molecule type" value="Genomic_DNA"/>
</dbReference>
<keyword evidence="1" id="KW-0328">Glycosyltransferase</keyword>
<evidence type="ECO:0000259" key="3">
    <source>
        <dbReference type="Pfam" id="PF00535"/>
    </source>
</evidence>
<keyword evidence="2 4" id="KW-0808">Transferase</keyword>
<evidence type="ECO:0000313" key="5">
    <source>
        <dbReference type="Proteomes" id="UP000250583"/>
    </source>
</evidence>
<sequence length="329" mass="37277">MTENKIVRDKMPLVSVVVPIYNVELYLKECVASILSQTYKNIEVILVDDESPDLCGKICDDYAAMDGRIKVVHKKNGGLSDARNAGMKVATGDLITFVDSDDYISKNFVKILFEAMSENNSDIAIANMKRTSRRDDKNTVIDWKVSSYKNEDALIRMLYGTPFGTSACGKLFKRSLFTDVEFPYGKFSEDLFTIYKTILKSENVTYVGFDGYFYYYRDEGSIVVSGYKEKHLEALDAIDDIARAVKGKTQFDNALSTQYINVVYDIAARNPQLSEFQNKRIQSVLKSHRMNVLKDGNAPKRLRAFAAISLFGNRIALKVVVARNRKWKA</sequence>
<gene>
    <name evidence="4" type="ORF">C4N22_02280</name>
</gene>
<evidence type="ECO:0000313" key="4">
    <source>
        <dbReference type="EMBL" id="RAW61521.1"/>
    </source>
</evidence>
<name>A0A329UGR1_9FIRM</name>
<dbReference type="CDD" id="cd00761">
    <property type="entry name" value="Glyco_tranf_GTA_type"/>
    <property type="match status" value="1"/>
</dbReference>
<reference evidence="4 5" key="1">
    <citation type="submission" date="2018-02" db="EMBL/GenBank/DDBJ databases">
        <title>Complete genome sequencing of Faecalibacterium prausnitzii strains isolated from the human gut.</title>
        <authorList>
            <person name="Fitzgerald B.C."/>
            <person name="Shkoporov A.N."/>
            <person name="Ross P.R."/>
            <person name="Hill C."/>
        </authorList>
    </citation>
    <scope>NUCLEOTIDE SEQUENCE [LARGE SCALE GENOMIC DNA]</scope>
    <source>
        <strain evidence="4 5">APC923/61-1</strain>
    </source>
</reference>
<dbReference type="InterPro" id="IPR029044">
    <property type="entry name" value="Nucleotide-diphossugar_trans"/>
</dbReference>